<reference evidence="7" key="2">
    <citation type="submission" date="2024-04" db="EMBL/GenBank/DDBJ databases">
        <authorList>
            <person name="Chen Y."/>
            <person name="Shah S."/>
            <person name="Dougan E. K."/>
            <person name="Thang M."/>
            <person name="Chan C."/>
        </authorList>
    </citation>
    <scope>NUCLEOTIDE SEQUENCE [LARGE SCALE GENOMIC DNA]</scope>
</reference>
<sequence length="225" mass="25470">RERERRSREREKGRERPTATLQVSGIPAAVTEERLEAVAWEKAVAAGSSMPNAVKFEYSGHHFEGTALVEFPHKEAAQMFKEHIGNSLEVDGVSLDVRYKKLAGEVSRSRSRERTDRDEPSVTLIVKGIVSSTREDTLKAAFQTYAPVKDIRHFSRRGFAFVQFHTVEEAVRAINGFEKNSHSRVDGIKVQANFAKEREEPIREGRPFMLAERSFLQKQAIATAE</sequence>
<dbReference type="GO" id="GO:0003723">
    <property type="term" value="F:RNA binding"/>
    <property type="evidence" value="ECO:0007669"/>
    <property type="project" value="UniProtKB-UniRule"/>
</dbReference>
<comment type="caution">
    <text evidence="6">The sequence shown here is derived from an EMBL/GenBank/DDBJ whole genome shotgun (WGS) entry which is preliminary data.</text>
</comment>
<evidence type="ECO:0000256" key="1">
    <source>
        <dbReference type="ARBA" id="ARBA00004123"/>
    </source>
</evidence>
<gene>
    <name evidence="6" type="ORF">C1SCF055_LOCUS42712</name>
</gene>
<dbReference type="GO" id="GO:0005634">
    <property type="term" value="C:nucleus"/>
    <property type="evidence" value="ECO:0007669"/>
    <property type="project" value="UniProtKB-SubCell"/>
</dbReference>
<protein>
    <recommendedName>
        <fullName evidence="5">RRM domain-containing protein</fullName>
    </recommendedName>
</protein>
<name>A0A9P1GNM8_9DINO</name>
<evidence type="ECO:0000313" key="7">
    <source>
        <dbReference type="EMBL" id="CAL1171491.1"/>
    </source>
</evidence>
<dbReference type="InterPro" id="IPR012677">
    <property type="entry name" value="Nucleotide-bd_a/b_plait_sf"/>
</dbReference>
<feature type="non-terminal residue" evidence="6">
    <location>
        <position position="1"/>
    </location>
</feature>
<keyword evidence="2" id="KW-0539">Nucleus</keyword>
<evidence type="ECO:0000256" key="3">
    <source>
        <dbReference type="PROSITE-ProRule" id="PRU00176"/>
    </source>
</evidence>
<dbReference type="PROSITE" id="PS50102">
    <property type="entry name" value="RRM"/>
    <property type="match status" value="1"/>
</dbReference>
<dbReference type="PANTHER" id="PTHR13948:SF3">
    <property type="entry name" value="FI21118P1"/>
    <property type="match status" value="1"/>
</dbReference>
<dbReference type="EMBL" id="CAMXCT010006677">
    <property type="protein sequence ID" value="CAI4018116.1"/>
    <property type="molecule type" value="Genomic_DNA"/>
</dbReference>
<evidence type="ECO:0000259" key="5">
    <source>
        <dbReference type="PROSITE" id="PS50102"/>
    </source>
</evidence>
<dbReference type="EMBL" id="CAMXCT030006677">
    <property type="protein sequence ID" value="CAL4805428.1"/>
    <property type="molecule type" value="Genomic_DNA"/>
</dbReference>
<feature type="compositionally biased region" description="Basic and acidic residues" evidence="4">
    <location>
        <begin position="1"/>
        <end position="17"/>
    </location>
</feature>
<dbReference type="InterPro" id="IPR035979">
    <property type="entry name" value="RBD_domain_sf"/>
</dbReference>
<feature type="region of interest" description="Disordered" evidence="4">
    <location>
        <begin position="1"/>
        <end position="20"/>
    </location>
</feature>
<dbReference type="Pfam" id="PF00076">
    <property type="entry name" value="RRM_1"/>
    <property type="match status" value="1"/>
</dbReference>
<proteinExistence type="predicted"/>
<dbReference type="AlphaFoldDB" id="A0A9P1GNM8"/>
<dbReference type="SUPFAM" id="SSF54928">
    <property type="entry name" value="RNA-binding domain, RBD"/>
    <property type="match status" value="2"/>
</dbReference>
<feature type="domain" description="RRM" evidence="5">
    <location>
        <begin position="122"/>
        <end position="197"/>
    </location>
</feature>
<keyword evidence="8" id="KW-1185">Reference proteome</keyword>
<comment type="subcellular location">
    <subcellularLocation>
        <location evidence="1">Nucleus</location>
    </subcellularLocation>
</comment>
<organism evidence="6">
    <name type="scientific">Cladocopium goreaui</name>
    <dbReference type="NCBI Taxonomy" id="2562237"/>
    <lineage>
        <taxon>Eukaryota</taxon>
        <taxon>Sar</taxon>
        <taxon>Alveolata</taxon>
        <taxon>Dinophyceae</taxon>
        <taxon>Suessiales</taxon>
        <taxon>Symbiodiniaceae</taxon>
        <taxon>Cladocopium</taxon>
    </lineage>
</organism>
<dbReference type="EMBL" id="CAMXCT020006677">
    <property type="protein sequence ID" value="CAL1171491.1"/>
    <property type="molecule type" value="Genomic_DNA"/>
</dbReference>
<evidence type="ECO:0000313" key="8">
    <source>
        <dbReference type="Proteomes" id="UP001152797"/>
    </source>
</evidence>
<keyword evidence="3" id="KW-0694">RNA-binding</keyword>
<evidence type="ECO:0000313" key="6">
    <source>
        <dbReference type="EMBL" id="CAI4018116.1"/>
    </source>
</evidence>
<evidence type="ECO:0000256" key="4">
    <source>
        <dbReference type="SAM" id="MobiDB-lite"/>
    </source>
</evidence>
<dbReference type="PANTHER" id="PTHR13948">
    <property type="entry name" value="RNA-BINDING PROTEIN"/>
    <property type="match status" value="1"/>
</dbReference>
<dbReference type="InterPro" id="IPR000504">
    <property type="entry name" value="RRM_dom"/>
</dbReference>
<accession>A0A9P1GNM8</accession>
<reference evidence="6" key="1">
    <citation type="submission" date="2022-10" db="EMBL/GenBank/DDBJ databases">
        <authorList>
            <person name="Chen Y."/>
            <person name="Dougan E. K."/>
            <person name="Chan C."/>
            <person name="Rhodes N."/>
            <person name="Thang M."/>
        </authorList>
    </citation>
    <scope>NUCLEOTIDE SEQUENCE</scope>
</reference>
<dbReference type="SMART" id="SM00360">
    <property type="entry name" value="RRM"/>
    <property type="match status" value="2"/>
</dbReference>
<feature type="non-terminal residue" evidence="6">
    <location>
        <position position="225"/>
    </location>
</feature>
<dbReference type="GO" id="GO:0000398">
    <property type="term" value="P:mRNA splicing, via spliceosome"/>
    <property type="evidence" value="ECO:0007669"/>
    <property type="project" value="TreeGrafter"/>
</dbReference>
<dbReference type="Proteomes" id="UP001152797">
    <property type="component" value="Unassembled WGS sequence"/>
</dbReference>
<dbReference type="Gene3D" id="3.30.70.330">
    <property type="match status" value="2"/>
</dbReference>
<evidence type="ECO:0000256" key="2">
    <source>
        <dbReference type="ARBA" id="ARBA00023242"/>
    </source>
</evidence>
<dbReference type="OrthoDB" id="272703at2759"/>